<gene>
    <name evidence="2" type="ORF">BpHYR1_027017</name>
</gene>
<dbReference type="AlphaFoldDB" id="A0A3M7SPQ7"/>
<feature type="transmembrane region" description="Helical" evidence="1">
    <location>
        <begin position="43"/>
        <end position="64"/>
    </location>
</feature>
<reference evidence="2 3" key="1">
    <citation type="journal article" date="2018" name="Sci. Rep.">
        <title>Genomic signatures of local adaptation to the degree of environmental predictability in rotifers.</title>
        <authorList>
            <person name="Franch-Gras L."/>
            <person name="Hahn C."/>
            <person name="Garcia-Roger E.M."/>
            <person name="Carmona M.J."/>
            <person name="Serra M."/>
            <person name="Gomez A."/>
        </authorList>
    </citation>
    <scope>NUCLEOTIDE SEQUENCE [LARGE SCALE GENOMIC DNA]</scope>
    <source>
        <strain evidence="2">HYR1</strain>
    </source>
</reference>
<proteinExistence type="predicted"/>
<evidence type="ECO:0000313" key="2">
    <source>
        <dbReference type="EMBL" id="RNA37672.1"/>
    </source>
</evidence>
<comment type="caution">
    <text evidence="2">The sequence shown here is derived from an EMBL/GenBank/DDBJ whole genome shotgun (WGS) entry which is preliminary data.</text>
</comment>
<evidence type="ECO:0000256" key="1">
    <source>
        <dbReference type="SAM" id="Phobius"/>
    </source>
</evidence>
<keyword evidence="3" id="KW-1185">Reference proteome</keyword>
<dbReference type="Proteomes" id="UP000276133">
    <property type="component" value="Unassembled WGS sequence"/>
</dbReference>
<evidence type="ECO:0000313" key="3">
    <source>
        <dbReference type="Proteomes" id="UP000276133"/>
    </source>
</evidence>
<protein>
    <submittedName>
        <fullName evidence="2">Uncharacterized protein</fullName>
    </submittedName>
</protein>
<dbReference type="EMBL" id="REGN01001010">
    <property type="protein sequence ID" value="RNA37672.1"/>
    <property type="molecule type" value="Genomic_DNA"/>
</dbReference>
<organism evidence="2 3">
    <name type="scientific">Brachionus plicatilis</name>
    <name type="common">Marine rotifer</name>
    <name type="synonym">Brachionus muelleri</name>
    <dbReference type="NCBI Taxonomy" id="10195"/>
    <lineage>
        <taxon>Eukaryota</taxon>
        <taxon>Metazoa</taxon>
        <taxon>Spiralia</taxon>
        <taxon>Gnathifera</taxon>
        <taxon>Rotifera</taxon>
        <taxon>Eurotatoria</taxon>
        <taxon>Monogononta</taxon>
        <taxon>Pseudotrocha</taxon>
        <taxon>Ploima</taxon>
        <taxon>Brachionidae</taxon>
        <taxon>Brachionus</taxon>
    </lineage>
</organism>
<keyword evidence="1" id="KW-0812">Transmembrane</keyword>
<keyword evidence="1" id="KW-0472">Membrane</keyword>
<sequence>MIGDFAPTAENDISACLYSKFIECCTLKCRTDDFLTPKYSTPFSFFLFLILKKKLILIVCCIFINDKKPQKSFDWELK</sequence>
<name>A0A3M7SPQ7_BRAPC</name>
<keyword evidence="1" id="KW-1133">Transmembrane helix</keyword>
<accession>A0A3M7SPQ7</accession>